<protein>
    <submittedName>
        <fullName evidence="1">Uncharacterized protein</fullName>
    </submittedName>
</protein>
<accession>A0A6N4RBE1</accession>
<dbReference type="EMBL" id="VAFM01000002">
    <property type="protein sequence ID" value="TKW60541.1"/>
    <property type="molecule type" value="Genomic_DNA"/>
</dbReference>
<name>A0A6N4RBE1_BLAVI</name>
<comment type="caution">
    <text evidence="1">The sequence shown here is derived from an EMBL/GenBank/DDBJ whole genome shotgun (WGS) entry which is preliminary data.</text>
</comment>
<proteinExistence type="predicted"/>
<dbReference type="AlphaFoldDB" id="A0A6N4RBE1"/>
<gene>
    <name evidence="1" type="ORF">DI628_06465</name>
</gene>
<organism evidence="1 2">
    <name type="scientific">Blastochloris viridis</name>
    <name type="common">Rhodopseudomonas viridis</name>
    <dbReference type="NCBI Taxonomy" id="1079"/>
    <lineage>
        <taxon>Bacteria</taxon>
        <taxon>Pseudomonadati</taxon>
        <taxon>Pseudomonadota</taxon>
        <taxon>Alphaproteobacteria</taxon>
        <taxon>Hyphomicrobiales</taxon>
        <taxon>Blastochloridaceae</taxon>
        <taxon>Blastochloris</taxon>
    </lineage>
</organism>
<evidence type="ECO:0000313" key="2">
    <source>
        <dbReference type="Proteomes" id="UP000320948"/>
    </source>
</evidence>
<sequence length="154" mass="17148">MSFITSEHLFAHKYDIDDILAALCGNAPRVLDTRTGTFSATAPADAPSKNLFTIEPLPESYLTEISQSPERKHLTDDEQAVLDTWLQTSTIATLSQHFAQGRTGGWLRERVKEAALDWLDSHDLIPPSMRHINRNKIAATTNTARSVTIESPDF</sequence>
<dbReference type="Proteomes" id="UP000320948">
    <property type="component" value="Unassembled WGS sequence"/>
</dbReference>
<evidence type="ECO:0000313" key="1">
    <source>
        <dbReference type="EMBL" id="TKW60541.1"/>
    </source>
</evidence>
<reference evidence="1 2" key="1">
    <citation type="journal article" date="2017" name="Nat. Commun.">
        <title>In situ click chemistry generation of cyclooxygenase-2 inhibitors.</title>
        <authorList>
            <person name="Bhardwaj A."/>
            <person name="Kaur J."/>
            <person name="Wuest M."/>
            <person name="Wuest F."/>
        </authorList>
    </citation>
    <scope>NUCLEOTIDE SEQUENCE [LARGE SCALE GENOMIC DNA]</scope>
    <source>
        <strain evidence="1">S2_018_000_R2_106</strain>
    </source>
</reference>